<dbReference type="GO" id="GO:0008074">
    <property type="term" value="C:guanylate cyclase complex, soluble"/>
    <property type="evidence" value="ECO:0007669"/>
    <property type="project" value="TreeGrafter"/>
</dbReference>
<dbReference type="GO" id="GO:0038060">
    <property type="term" value="P:nitric oxide-cGMP-mediated signaling"/>
    <property type="evidence" value="ECO:0007669"/>
    <property type="project" value="TreeGrafter"/>
</dbReference>
<dbReference type="GO" id="GO:0004383">
    <property type="term" value="F:guanylate cyclase activity"/>
    <property type="evidence" value="ECO:0007669"/>
    <property type="project" value="UniProtKB-EC"/>
</dbReference>
<keyword evidence="5" id="KW-0342">GTP-binding</keyword>
<dbReference type="InterPro" id="IPR011644">
    <property type="entry name" value="Heme_NO-bd"/>
</dbReference>
<dbReference type="WBParaSite" id="maker-uti_cns_0003469-snap-gene-0.2-mRNA-1">
    <property type="protein sequence ID" value="maker-uti_cns_0003469-snap-gene-0.2-mRNA-1"/>
    <property type="gene ID" value="maker-uti_cns_0003469-snap-gene-0.2"/>
</dbReference>
<dbReference type="Pfam" id="PF07700">
    <property type="entry name" value="HNOB"/>
    <property type="match status" value="1"/>
</dbReference>
<protein>
    <recommendedName>
        <fullName evidence="2">guanylate cyclase</fullName>
        <ecNumber evidence="2">4.6.1.2</ecNumber>
    </recommendedName>
</protein>
<evidence type="ECO:0000256" key="1">
    <source>
        <dbReference type="ARBA" id="ARBA00004496"/>
    </source>
</evidence>
<evidence type="ECO:0000256" key="3">
    <source>
        <dbReference type="ARBA" id="ARBA00022490"/>
    </source>
</evidence>
<accession>A0A1I8GWP6</accession>
<dbReference type="SUPFAM" id="SSF55073">
    <property type="entry name" value="Nucleotide cyclase"/>
    <property type="match status" value="1"/>
</dbReference>
<evidence type="ECO:0000259" key="9">
    <source>
        <dbReference type="PROSITE" id="PS50125"/>
    </source>
</evidence>
<dbReference type="SUPFAM" id="SSF111126">
    <property type="entry name" value="Ligand-binding domain in the NO signalling and Golgi transport"/>
    <property type="match status" value="1"/>
</dbReference>
<reference evidence="11" key="1">
    <citation type="submission" date="2016-11" db="UniProtKB">
        <authorList>
            <consortium name="WormBaseParasite"/>
        </authorList>
    </citation>
    <scope>IDENTIFICATION</scope>
</reference>
<sequence length="575" mass="65003">TMYGLLLEGLRNFVKENYGEDMWHFLVRKANLEVKSFSTHEVYSETIIPRMVDTASKNLNIDAETLIYANGAYFVSYLSQFGYDGIMRVLGRNLRDFLNGLDNLHEYLRMSYKKLKPPSFFCMNESSTGITLQYRTRRQGYTPYVQGMITEIGKIFYQTKITITIISLEETSEMTNCIMRLHFSNLGFKKLQDDFPVRSEVFFEVFPFNIVFNRGLVISEVGDGMLNALPDIVGKMVNEGVSAQPAYDPVMLHTNNVFEIMAIQKMDEKDLEAIRLLMEEKKRKGSSGGTSQENYKKSLSSISGALRLRGQMKYMEGWDAIVFLGTPQLQDVDTMQKAGLFVNDLSMHDSSRDMVLAGEQQQAELKLALQQQEEKSKRFQEALKKLDEERKRSDELLYQMIPKQVADKIRTDGSSANTCSTFEDATVQFSDVCGFKDIANLITPTQVVALLNTIYACFDELTEKHRVYKVETVNDVYMVASGIPTVTKYHAAIMAEMAMEMVAAVASIVDPGTVISGVVGLKLPRYCLFGDVVNTASRMESNSASQKIHISEATKARLDAYKVYQTSPRGEVEIK</sequence>
<dbReference type="GO" id="GO:0070026">
    <property type="term" value="F:nitric oxide binding"/>
    <property type="evidence" value="ECO:0007669"/>
    <property type="project" value="TreeGrafter"/>
</dbReference>
<dbReference type="PANTHER" id="PTHR45655:SF10">
    <property type="entry name" value="SOLUBLE GUANYLATE CYCLASE 88E"/>
    <property type="match status" value="1"/>
</dbReference>
<evidence type="ECO:0000256" key="5">
    <source>
        <dbReference type="ARBA" id="ARBA00023134"/>
    </source>
</evidence>
<dbReference type="InterPro" id="IPR001054">
    <property type="entry name" value="A/G_cyclase"/>
</dbReference>
<name>A0A1I8GWP6_9PLAT</name>
<dbReference type="GO" id="GO:0070482">
    <property type="term" value="P:response to oxygen levels"/>
    <property type="evidence" value="ECO:0007669"/>
    <property type="project" value="TreeGrafter"/>
</dbReference>
<proteinExistence type="predicted"/>
<dbReference type="GO" id="GO:0005525">
    <property type="term" value="F:GTP binding"/>
    <property type="evidence" value="ECO:0007669"/>
    <property type="project" value="UniProtKB-KW"/>
</dbReference>
<dbReference type="InterPro" id="IPR024096">
    <property type="entry name" value="NO_sig/Golgi_transp_ligand-bd"/>
</dbReference>
<feature type="domain" description="Guanylate cyclase" evidence="9">
    <location>
        <begin position="426"/>
        <end position="540"/>
    </location>
</feature>
<dbReference type="Proteomes" id="UP000095280">
    <property type="component" value="Unplaced"/>
</dbReference>
<feature type="coiled-coil region" evidence="8">
    <location>
        <begin position="362"/>
        <end position="396"/>
    </location>
</feature>
<comment type="subcellular location">
    <subcellularLocation>
        <location evidence="1">Cytoplasm</location>
    </subcellularLocation>
</comment>
<dbReference type="Gene3D" id="6.10.250.780">
    <property type="match status" value="1"/>
</dbReference>
<evidence type="ECO:0000256" key="8">
    <source>
        <dbReference type="SAM" id="Coils"/>
    </source>
</evidence>
<keyword evidence="10" id="KW-1185">Reference proteome</keyword>
<keyword evidence="4" id="KW-0547">Nucleotide-binding</keyword>
<evidence type="ECO:0000313" key="11">
    <source>
        <dbReference type="WBParaSite" id="maker-uti_cns_0003469-snap-gene-0.2-mRNA-1"/>
    </source>
</evidence>
<evidence type="ECO:0000313" key="10">
    <source>
        <dbReference type="Proteomes" id="UP000095280"/>
    </source>
</evidence>
<dbReference type="PROSITE" id="PS50125">
    <property type="entry name" value="GUANYLATE_CYCLASE_2"/>
    <property type="match status" value="1"/>
</dbReference>
<organism evidence="10 11">
    <name type="scientific">Macrostomum lignano</name>
    <dbReference type="NCBI Taxonomy" id="282301"/>
    <lineage>
        <taxon>Eukaryota</taxon>
        <taxon>Metazoa</taxon>
        <taxon>Spiralia</taxon>
        <taxon>Lophotrochozoa</taxon>
        <taxon>Platyhelminthes</taxon>
        <taxon>Rhabditophora</taxon>
        <taxon>Macrostomorpha</taxon>
        <taxon>Macrostomida</taxon>
        <taxon>Macrostomidae</taxon>
        <taxon>Macrostomum</taxon>
    </lineage>
</organism>
<dbReference type="EC" id="4.6.1.2" evidence="2"/>
<keyword evidence="8" id="KW-0175">Coiled coil</keyword>
<dbReference type="Pfam" id="PF07701">
    <property type="entry name" value="HNOBA"/>
    <property type="match status" value="1"/>
</dbReference>
<dbReference type="Pfam" id="PF00211">
    <property type="entry name" value="Guanylate_cyc"/>
    <property type="match status" value="1"/>
</dbReference>
<evidence type="ECO:0000256" key="7">
    <source>
        <dbReference type="ARBA" id="ARBA00023293"/>
    </source>
</evidence>
<keyword evidence="3" id="KW-0963">Cytoplasm</keyword>
<dbReference type="InterPro" id="IPR042463">
    <property type="entry name" value="HNOB_dom_associated_sf"/>
</dbReference>
<dbReference type="InterPro" id="IPR029787">
    <property type="entry name" value="Nucleotide_cyclase"/>
</dbReference>
<dbReference type="InterPro" id="IPR011645">
    <property type="entry name" value="HNOB_dom_associated"/>
</dbReference>
<dbReference type="Gene3D" id="3.30.70.1230">
    <property type="entry name" value="Nucleotide cyclase"/>
    <property type="match status" value="1"/>
</dbReference>
<dbReference type="Gene3D" id="3.30.450.260">
    <property type="entry name" value="Haem NO binding associated domain"/>
    <property type="match status" value="1"/>
</dbReference>
<dbReference type="GO" id="GO:0019826">
    <property type="term" value="F:oxygen sensor activity"/>
    <property type="evidence" value="ECO:0007669"/>
    <property type="project" value="TreeGrafter"/>
</dbReference>
<keyword evidence="7" id="KW-0141">cGMP biosynthesis</keyword>
<dbReference type="GO" id="GO:0020037">
    <property type="term" value="F:heme binding"/>
    <property type="evidence" value="ECO:0007669"/>
    <property type="project" value="InterPro"/>
</dbReference>
<evidence type="ECO:0000256" key="4">
    <source>
        <dbReference type="ARBA" id="ARBA00022741"/>
    </source>
</evidence>
<dbReference type="AlphaFoldDB" id="A0A1I8GWP6"/>
<dbReference type="SMART" id="SM00044">
    <property type="entry name" value="CYCc"/>
    <property type="match status" value="1"/>
</dbReference>
<dbReference type="CDD" id="cd07302">
    <property type="entry name" value="CHD"/>
    <property type="match status" value="1"/>
</dbReference>
<dbReference type="InterPro" id="IPR038158">
    <property type="entry name" value="H-NOX_domain_sf"/>
</dbReference>
<dbReference type="Gene3D" id="3.90.1520.10">
    <property type="entry name" value="H-NOX domain"/>
    <property type="match status" value="1"/>
</dbReference>
<evidence type="ECO:0000256" key="2">
    <source>
        <dbReference type="ARBA" id="ARBA00012202"/>
    </source>
</evidence>
<keyword evidence="6" id="KW-0456">Lyase</keyword>
<dbReference type="PANTHER" id="PTHR45655">
    <property type="entry name" value="GUANYLATE CYCLASE SOLUBLE SUBUNIT BETA-2"/>
    <property type="match status" value="1"/>
</dbReference>
<evidence type="ECO:0000256" key="6">
    <source>
        <dbReference type="ARBA" id="ARBA00023239"/>
    </source>
</evidence>